<name>A0A1M7Z069_9VIBR</name>
<gene>
    <name evidence="5" type="primary">mdtN</name>
    <name evidence="5" type="ORF">VQ7734_03975</name>
</gene>
<evidence type="ECO:0000256" key="1">
    <source>
        <dbReference type="ARBA" id="ARBA00009477"/>
    </source>
</evidence>
<sequence length="352" mass="39540">MTPDQKFARWVKYTCAVFVMLFVYFIFADMAIPLTPQSMATRIVTRVAPRVDGQIMQVNVRNNQAVHQGEILFELDPVHYQLAVEQAQLNLDKAIQDFQQLNVLIKASESDVKAQQIATRQKQREARRMEKLFAHKSVSQKERDDAVSAATVAQANLEAAQARLKELMVRRGQDKTENIEIRVARNRLQQSQLNLSYTKVRAKHDGVVTNLQLKNGSMAKAGSPVIALVDTHFDVIADFREKSLRNFPANSKALVTFDGEPGKIYPGVIGNVDAGVSSGQFDANGSLATPTTSNRWVRDAQRLRVHIRLDHPLMQHLAAGSRATVQLVPDNPLLTRLARGQIYFLSLLHYIY</sequence>
<evidence type="ECO:0000259" key="3">
    <source>
        <dbReference type="Pfam" id="PF25917"/>
    </source>
</evidence>
<dbReference type="Pfam" id="PF25963">
    <property type="entry name" value="Beta-barrel_AAEA"/>
    <property type="match status" value="1"/>
</dbReference>
<dbReference type="Gene3D" id="2.40.50.100">
    <property type="match status" value="1"/>
</dbReference>
<keyword evidence="2" id="KW-0472">Membrane</keyword>
<dbReference type="OrthoDB" id="8958519at2"/>
<dbReference type="PANTHER" id="PTHR30367">
    <property type="entry name" value="P-HYDROXYBENZOIC ACID EFFLUX PUMP SUBUNIT AAEA-RELATED"/>
    <property type="match status" value="1"/>
</dbReference>
<feature type="domain" description="p-hydroxybenzoic acid efflux pump subunit AaeA-like beta-barrel" evidence="4">
    <location>
        <begin position="233"/>
        <end position="326"/>
    </location>
</feature>
<feature type="transmembrane region" description="Helical" evidence="2">
    <location>
        <begin position="12"/>
        <end position="32"/>
    </location>
</feature>
<reference evidence="6" key="1">
    <citation type="submission" date="2016-12" db="EMBL/GenBank/DDBJ databases">
        <authorList>
            <person name="Rodrigo-Torres L."/>
            <person name="Arahal R.D."/>
            <person name="Lucena T."/>
        </authorList>
    </citation>
    <scope>NUCLEOTIDE SEQUENCE [LARGE SCALE GENOMIC DNA]</scope>
</reference>
<dbReference type="STRING" id="1117707.VQ7734_03975"/>
<keyword evidence="6" id="KW-1185">Reference proteome</keyword>
<evidence type="ECO:0000313" key="6">
    <source>
        <dbReference type="Proteomes" id="UP000184600"/>
    </source>
</evidence>
<dbReference type="InterPro" id="IPR058625">
    <property type="entry name" value="MdtA-like_BSH"/>
</dbReference>
<dbReference type="Gene3D" id="2.40.30.170">
    <property type="match status" value="1"/>
</dbReference>
<comment type="similarity">
    <text evidence="1">Belongs to the membrane fusion protein (MFP) (TC 8.A.1) family.</text>
</comment>
<dbReference type="RefSeq" id="WP_073585653.1">
    <property type="nucleotide sequence ID" value="NZ_AP024897.1"/>
</dbReference>
<dbReference type="SUPFAM" id="SSF111369">
    <property type="entry name" value="HlyD-like secretion proteins"/>
    <property type="match status" value="2"/>
</dbReference>
<evidence type="ECO:0000313" key="5">
    <source>
        <dbReference type="EMBL" id="SHO58205.1"/>
    </source>
</evidence>
<dbReference type="AlphaFoldDB" id="A0A1M7Z069"/>
<evidence type="ECO:0000259" key="4">
    <source>
        <dbReference type="Pfam" id="PF25963"/>
    </source>
</evidence>
<dbReference type="PANTHER" id="PTHR30367:SF6">
    <property type="entry name" value="SECRETION PROTEIN-RELATED"/>
    <property type="match status" value="1"/>
</dbReference>
<feature type="domain" description="Multidrug resistance protein MdtA-like barrel-sandwich hybrid" evidence="3">
    <location>
        <begin position="46"/>
        <end position="230"/>
    </location>
</feature>
<accession>A0A1M7Z069</accession>
<keyword evidence="2" id="KW-1133">Transmembrane helix</keyword>
<dbReference type="EMBL" id="FRFG01000058">
    <property type="protein sequence ID" value="SHO58205.1"/>
    <property type="molecule type" value="Genomic_DNA"/>
</dbReference>
<dbReference type="InterPro" id="IPR058634">
    <property type="entry name" value="AaeA-lik-b-barrel"/>
</dbReference>
<dbReference type="Proteomes" id="UP000184600">
    <property type="component" value="Unassembled WGS sequence"/>
</dbReference>
<keyword evidence="2" id="KW-0812">Transmembrane</keyword>
<organism evidence="5 6">
    <name type="scientific">Vibrio quintilis</name>
    <dbReference type="NCBI Taxonomy" id="1117707"/>
    <lineage>
        <taxon>Bacteria</taxon>
        <taxon>Pseudomonadati</taxon>
        <taxon>Pseudomonadota</taxon>
        <taxon>Gammaproteobacteria</taxon>
        <taxon>Vibrionales</taxon>
        <taxon>Vibrionaceae</taxon>
        <taxon>Vibrio</taxon>
    </lineage>
</organism>
<dbReference type="Pfam" id="PF25917">
    <property type="entry name" value="BSH_RND"/>
    <property type="match status" value="1"/>
</dbReference>
<protein>
    <submittedName>
        <fullName evidence="5">Multidrug resistance protein MdtN</fullName>
    </submittedName>
</protein>
<dbReference type="InterPro" id="IPR050393">
    <property type="entry name" value="MFP_Efflux_Pump"/>
</dbReference>
<proteinExistence type="inferred from homology"/>
<evidence type="ECO:0000256" key="2">
    <source>
        <dbReference type="SAM" id="Phobius"/>
    </source>
</evidence>